<dbReference type="AlphaFoldDB" id="A0ABD1DCV3"/>
<protein>
    <submittedName>
        <fullName evidence="1">Uncharacterized protein</fullName>
    </submittedName>
</protein>
<organism evidence="1 2">
    <name type="scientific">Culex pipiens pipiens</name>
    <name type="common">Northern house mosquito</name>
    <dbReference type="NCBI Taxonomy" id="38569"/>
    <lineage>
        <taxon>Eukaryota</taxon>
        <taxon>Metazoa</taxon>
        <taxon>Ecdysozoa</taxon>
        <taxon>Arthropoda</taxon>
        <taxon>Hexapoda</taxon>
        <taxon>Insecta</taxon>
        <taxon>Pterygota</taxon>
        <taxon>Neoptera</taxon>
        <taxon>Endopterygota</taxon>
        <taxon>Diptera</taxon>
        <taxon>Nematocera</taxon>
        <taxon>Culicoidea</taxon>
        <taxon>Culicidae</taxon>
        <taxon>Culicinae</taxon>
        <taxon>Culicini</taxon>
        <taxon>Culex</taxon>
        <taxon>Culex</taxon>
    </lineage>
</organism>
<dbReference type="EMBL" id="JBEHCU010006444">
    <property type="protein sequence ID" value="KAL1397115.1"/>
    <property type="molecule type" value="Genomic_DNA"/>
</dbReference>
<name>A0ABD1DCV3_CULPP</name>
<comment type="caution">
    <text evidence="1">The sequence shown here is derived from an EMBL/GenBank/DDBJ whole genome shotgun (WGS) entry which is preliminary data.</text>
</comment>
<gene>
    <name evidence="1" type="ORF">pipiens_010000</name>
</gene>
<sequence length="67" mass="7523">MGEELSSFLCSEVDRHADQGDGPPDRGPGGRFGQILDVNRCGCHRWMWFSSSGFDGRQKSIYLNVLF</sequence>
<reference evidence="1 2" key="1">
    <citation type="submission" date="2024-05" db="EMBL/GenBank/DDBJ databases">
        <title>Culex pipiens pipiens assembly and annotation.</title>
        <authorList>
            <person name="Alout H."/>
            <person name="Durand T."/>
        </authorList>
    </citation>
    <scope>NUCLEOTIDE SEQUENCE [LARGE SCALE GENOMIC DNA]</scope>
    <source>
        <strain evidence="1">HA-2024</strain>
        <tissue evidence="1">Whole body</tissue>
    </source>
</reference>
<keyword evidence="2" id="KW-1185">Reference proteome</keyword>
<accession>A0ABD1DCV3</accession>
<evidence type="ECO:0000313" key="1">
    <source>
        <dbReference type="EMBL" id="KAL1397115.1"/>
    </source>
</evidence>
<dbReference type="Proteomes" id="UP001562425">
    <property type="component" value="Unassembled WGS sequence"/>
</dbReference>
<evidence type="ECO:0000313" key="2">
    <source>
        <dbReference type="Proteomes" id="UP001562425"/>
    </source>
</evidence>
<proteinExistence type="predicted"/>